<dbReference type="EMBL" id="JACCFJ010000001">
    <property type="protein sequence ID" value="NYI82725.1"/>
    <property type="molecule type" value="Genomic_DNA"/>
</dbReference>
<dbReference type="PANTHER" id="PTHR11699">
    <property type="entry name" value="ALDEHYDE DEHYDROGENASE-RELATED"/>
    <property type="match status" value="1"/>
</dbReference>
<proteinExistence type="predicted"/>
<protein>
    <submittedName>
        <fullName evidence="3">Aldehyde dehydrogenase (NAD+)</fullName>
        <ecNumber evidence="3">1.2.1.3</ecNumber>
    </submittedName>
</protein>
<keyword evidence="1 3" id="KW-0560">Oxidoreductase</keyword>
<dbReference type="EC" id="1.2.1.3" evidence="3"/>
<evidence type="ECO:0000313" key="3">
    <source>
        <dbReference type="EMBL" id="NYI82725.1"/>
    </source>
</evidence>
<reference evidence="3 4" key="1">
    <citation type="submission" date="2020-07" db="EMBL/GenBank/DDBJ databases">
        <title>Sequencing the genomes of 1000 actinobacteria strains.</title>
        <authorList>
            <person name="Klenk H.-P."/>
        </authorList>
    </citation>
    <scope>NUCLEOTIDE SEQUENCE [LARGE SCALE GENOMIC DNA]</scope>
    <source>
        <strain evidence="3 4">DSM 44065</strain>
    </source>
</reference>
<dbReference type="Gene3D" id="3.40.605.10">
    <property type="entry name" value="Aldehyde Dehydrogenase, Chain A, domain 1"/>
    <property type="match status" value="1"/>
</dbReference>
<comment type="caution">
    <text evidence="3">The sequence shown here is derived from an EMBL/GenBank/DDBJ whole genome shotgun (WGS) entry which is preliminary data.</text>
</comment>
<dbReference type="SUPFAM" id="SSF53720">
    <property type="entry name" value="ALDH-like"/>
    <property type="match status" value="1"/>
</dbReference>
<sequence>MSDTRTPERLAVAKTYKLYIGGKFPRSESGRVYPVHSAEGKFLANAAHASRKDVRDAVAAARKAFPGWAGATAYNRGQVLFRIAEVMEGRREQFATEVAAAEGLHRKQARAVVGAAIDRVVWYAGWTDKIATVLGAANPVAGPYFSFSVPEPTGVVAVLAPQQSSLLGLVSVVAPVLAAGNTCVVVSSAERPLPAVTLSEVLATSDVPGGVVNVLTGRAEELGPWLASHADVNALDPTGAPEDLRAELARAAADTVKRVLPVRGEREPDWTREPDIQRLRAFTEVKTVWHPIGT</sequence>
<dbReference type="Pfam" id="PF00171">
    <property type="entry name" value="Aldedh"/>
    <property type="match status" value="1"/>
</dbReference>
<dbReference type="Proteomes" id="UP000587002">
    <property type="component" value="Unassembled WGS sequence"/>
</dbReference>
<evidence type="ECO:0000313" key="4">
    <source>
        <dbReference type="Proteomes" id="UP000587002"/>
    </source>
</evidence>
<gene>
    <name evidence="3" type="ORF">HNR68_001355</name>
</gene>
<evidence type="ECO:0000256" key="1">
    <source>
        <dbReference type="ARBA" id="ARBA00023002"/>
    </source>
</evidence>
<name>A0A853AF09_9PSEU</name>
<feature type="domain" description="Aldehyde dehydrogenase" evidence="2">
    <location>
        <begin position="31"/>
        <end position="259"/>
    </location>
</feature>
<dbReference type="AlphaFoldDB" id="A0A853AF09"/>
<dbReference type="InterPro" id="IPR016161">
    <property type="entry name" value="Ald_DH/histidinol_DH"/>
</dbReference>
<dbReference type="InterPro" id="IPR016162">
    <property type="entry name" value="Ald_DH_N"/>
</dbReference>
<organism evidence="3 4">
    <name type="scientific">Saccharopolyspora hordei</name>
    <dbReference type="NCBI Taxonomy" id="1838"/>
    <lineage>
        <taxon>Bacteria</taxon>
        <taxon>Bacillati</taxon>
        <taxon>Actinomycetota</taxon>
        <taxon>Actinomycetes</taxon>
        <taxon>Pseudonocardiales</taxon>
        <taxon>Pseudonocardiaceae</taxon>
        <taxon>Saccharopolyspora</taxon>
    </lineage>
</organism>
<dbReference type="RefSeq" id="WP_179718705.1">
    <property type="nucleotide sequence ID" value="NZ_BAABFH010000001.1"/>
</dbReference>
<dbReference type="InterPro" id="IPR015590">
    <property type="entry name" value="Aldehyde_DH_dom"/>
</dbReference>
<dbReference type="GO" id="GO:0004029">
    <property type="term" value="F:aldehyde dehydrogenase (NAD+) activity"/>
    <property type="evidence" value="ECO:0007669"/>
    <property type="project" value="UniProtKB-EC"/>
</dbReference>
<accession>A0A853AF09</accession>
<keyword evidence="4" id="KW-1185">Reference proteome</keyword>
<evidence type="ECO:0000259" key="2">
    <source>
        <dbReference type="Pfam" id="PF00171"/>
    </source>
</evidence>